<gene>
    <name evidence="1" type="ORF">V22_12640</name>
</gene>
<dbReference type="KEGG" id="chya:V22_12640"/>
<keyword evidence="2" id="KW-1185">Reference proteome</keyword>
<protein>
    <submittedName>
        <fullName evidence="1">Uncharacterized protein</fullName>
    </submittedName>
</protein>
<evidence type="ECO:0000313" key="1">
    <source>
        <dbReference type="EMBL" id="QDT64034.1"/>
    </source>
</evidence>
<accession>A0A517T6N3</accession>
<evidence type="ECO:0000313" key="2">
    <source>
        <dbReference type="Proteomes" id="UP000319976"/>
    </source>
</evidence>
<proteinExistence type="predicted"/>
<dbReference type="Proteomes" id="UP000319976">
    <property type="component" value="Chromosome"/>
</dbReference>
<name>A0A517T6N3_9PLAN</name>
<sequence length="98" mass="11778">MRSMFWSLRLWNSPLPVIDNFQRAQLSQSLLKLNFFRTPATLGLGRRLCQNRLFSEQFHLIMNTCNFRVANELRWIRANDRRRSLCWKTMFLTVVVSL</sequence>
<dbReference type="AlphaFoldDB" id="A0A517T6N3"/>
<organism evidence="1 2">
    <name type="scientific">Calycomorphotria hydatis</name>
    <dbReference type="NCBI Taxonomy" id="2528027"/>
    <lineage>
        <taxon>Bacteria</taxon>
        <taxon>Pseudomonadati</taxon>
        <taxon>Planctomycetota</taxon>
        <taxon>Planctomycetia</taxon>
        <taxon>Planctomycetales</taxon>
        <taxon>Planctomycetaceae</taxon>
        <taxon>Calycomorphotria</taxon>
    </lineage>
</organism>
<reference evidence="1 2" key="1">
    <citation type="submission" date="2019-02" db="EMBL/GenBank/DDBJ databases">
        <title>Deep-cultivation of Planctomycetes and their phenomic and genomic characterization uncovers novel biology.</title>
        <authorList>
            <person name="Wiegand S."/>
            <person name="Jogler M."/>
            <person name="Boedeker C."/>
            <person name="Pinto D."/>
            <person name="Vollmers J."/>
            <person name="Rivas-Marin E."/>
            <person name="Kohn T."/>
            <person name="Peeters S.H."/>
            <person name="Heuer A."/>
            <person name="Rast P."/>
            <person name="Oberbeckmann S."/>
            <person name="Bunk B."/>
            <person name="Jeske O."/>
            <person name="Meyerdierks A."/>
            <person name="Storesund J.E."/>
            <person name="Kallscheuer N."/>
            <person name="Luecker S."/>
            <person name="Lage O.M."/>
            <person name="Pohl T."/>
            <person name="Merkel B.J."/>
            <person name="Hornburger P."/>
            <person name="Mueller R.-W."/>
            <person name="Bruemmer F."/>
            <person name="Labrenz M."/>
            <person name="Spormann A.M."/>
            <person name="Op den Camp H."/>
            <person name="Overmann J."/>
            <person name="Amann R."/>
            <person name="Jetten M.S.M."/>
            <person name="Mascher T."/>
            <person name="Medema M.H."/>
            <person name="Devos D.P."/>
            <person name="Kaster A.-K."/>
            <person name="Ovreas L."/>
            <person name="Rohde M."/>
            <person name="Galperin M.Y."/>
            <person name="Jogler C."/>
        </authorList>
    </citation>
    <scope>NUCLEOTIDE SEQUENCE [LARGE SCALE GENOMIC DNA]</scope>
    <source>
        <strain evidence="1 2">V22</strain>
    </source>
</reference>
<dbReference type="EMBL" id="CP036316">
    <property type="protein sequence ID" value="QDT64034.1"/>
    <property type="molecule type" value="Genomic_DNA"/>
</dbReference>